<dbReference type="EMBL" id="CP009501">
    <property type="protein sequence ID" value="AKB13597.1"/>
    <property type="molecule type" value="Genomic_DNA"/>
</dbReference>
<dbReference type="HOGENOM" id="CLU_028808_3_0_2"/>
<evidence type="ECO:0000256" key="3">
    <source>
        <dbReference type="ARBA" id="ARBA00022692"/>
    </source>
</evidence>
<feature type="transmembrane region" description="Helical" evidence="6">
    <location>
        <begin position="132"/>
        <end position="150"/>
    </location>
</feature>
<evidence type="ECO:0000256" key="2">
    <source>
        <dbReference type="ARBA" id="ARBA00008034"/>
    </source>
</evidence>
<feature type="transmembrane region" description="Helical" evidence="6">
    <location>
        <begin position="12"/>
        <end position="30"/>
    </location>
</feature>
<dbReference type="PANTHER" id="PTHR30477">
    <property type="entry name" value="ABC-TRANSPORTER METAL-BINDING PROTEIN"/>
    <property type="match status" value="1"/>
</dbReference>
<dbReference type="GO" id="GO:0010043">
    <property type="term" value="P:response to zinc ion"/>
    <property type="evidence" value="ECO:0007669"/>
    <property type="project" value="TreeGrafter"/>
</dbReference>
<feature type="transmembrane region" description="Helical" evidence="6">
    <location>
        <begin position="92"/>
        <end position="112"/>
    </location>
</feature>
<gene>
    <name evidence="7" type="ORF">MSTHT_1839</name>
</gene>
<reference evidence="7 8" key="1">
    <citation type="submission" date="2014-07" db="EMBL/GenBank/DDBJ databases">
        <title>Methanogenic archaea and the global carbon cycle.</title>
        <authorList>
            <person name="Henriksen J.R."/>
            <person name="Luke J."/>
            <person name="Reinhart S."/>
            <person name="Benedict M.N."/>
            <person name="Youngblut N.D."/>
            <person name="Metcalf M.E."/>
            <person name="Whitaker R.J."/>
            <person name="Metcalf W.W."/>
        </authorList>
    </citation>
    <scope>NUCLEOTIDE SEQUENCE [LARGE SCALE GENOMIC DNA]</scope>
    <source>
        <strain evidence="8">ATCC 43570 / DSM 1825 / OCM 12 / VKM B-1830 / TM-1</strain>
    </source>
</reference>
<organism evidence="7 8">
    <name type="scientific">Methanosarcina thermophila (strain ATCC 43570 / DSM 1825 / OCM 12 / VKM B-1830 / TM-1)</name>
    <dbReference type="NCBI Taxonomy" id="523844"/>
    <lineage>
        <taxon>Archaea</taxon>
        <taxon>Methanobacteriati</taxon>
        <taxon>Methanobacteriota</taxon>
        <taxon>Stenosarchaea group</taxon>
        <taxon>Methanomicrobia</taxon>
        <taxon>Methanosarcinales</taxon>
        <taxon>Methanosarcinaceae</taxon>
        <taxon>Methanosarcina</taxon>
    </lineage>
</organism>
<accession>A0A0E3KZ40</accession>
<dbReference type="Proteomes" id="UP000066529">
    <property type="component" value="Chromosome"/>
</dbReference>
<comment type="subcellular location">
    <subcellularLocation>
        <location evidence="1">Membrane</location>
        <topology evidence="1">Multi-pass membrane protein</topology>
    </subcellularLocation>
</comment>
<dbReference type="STRING" id="523844.MSTHT_1839"/>
<evidence type="ECO:0000256" key="5">
    <source>
        <dbReference type="ARBA" id="ARBA00023136"/>
    </source>
</evidence>
<feature type="transmembrane region" description="Helical" evidence="6">
    <location>
        <begin position="219"/>
        <end position="240"/>
    </location>
</feature>
<keyword evidence="4 6" id="KW-1133">Transmembrane helix</keyword>
<dbReference type="KEGG" id="mthr:MSTHT_1839"/>
<keyword evidence="5 6" id="KW-0472">Membrane</keyword>
<keyword evidence="3 6" id="KW-0812">Transmembrane</keyword>
<dbReference type="AlphaFoldDB" id="A0A0E3KZ40"/>
<dbReference type="GO" id="GO:0043190">
    <property type="term" value="C:ATP-binding cassette (ABC) transporter complex"/>
    <property type="evidence" value="ECO:0007669"/>
    <property type="project" value="InterPro"/>
</dbReference>
<dbReference type="InterPro" id="IPR037294">
    <property type="entry name" value="ABC_BtuC-like"/>
</dbReference>
<feature type="transmembrane region" description="Helical" evidence="6">
    <location>
        <begin position="36"/>
        <end position="56"/>
    </location>
</feature>
<dbReference type="PATRIC" id="fig|523844.20.peg.2270"/>
<dbReference type="SUPFAM" id="SSF81345">
    <property type="entry name" value="ABC transporter involved in vitamin B12 uptake, BtuC"/>
    <property type="match status" value="1"/>
</dbReference>
<feature type="transmembrane region" description="Helical" evidence="6">
    <location>
        <begin position="246"/>
        <end position="266"/>
    </location>
</feature>
<dbReference type="OrthoDB" id="11310at2157"/>
<dbReference type="FunFam" id="1.10.3470.10:FF:000012">
    <property type="entry name" value="Zinc ABC transporter, permease"/>
    <property type="match status" value="1"/>
</dbReference>
<dbReference type="InterPro" id="IPR001626">
    <property type="entry name" value="ABC_TroCD"/>
</dbReference>
<dbReference type="RefSeq" id="WP_048167601.1">
    <property type="nucleotide sequence ID" value="NZ_CP009501.1"/>
</dbReference>
<evidence type="ECO:0000256" key="6">
    <source>
        <dbReference type="SAM" id="Phobius"/>
    </source>
</evidence>
<evidence type="ECO:0000313" key="8">
    <source>
        <dbReference type="Proteomes" id="UP000066529"/>
    </source>
</evidence>
<sequence length="278" mass="30081">MFELLQYSFIQNALAAAVLASIACGIIGVYVVVKKIVFISGGIAHASFGGIGLGYYLGVNPMYGVLPFSLISALIMGTVSKRSKIPEDSAIGILWSLGMALGIIFVYMTPGYAPDLMTYLFGNILTVPRSDLYFMLALDILIVCAVYLFYKEFLALSFDEEFTTVQGLPTEKLYLFLLCIIALTVVVLIKVVGIILVIALLTIPATLSRRFTHNLKQMMLISILFGTVISVTGIGLSYALDVPSGATIILVLSLIYGLTAFGMEILENRRSSGGLERS</sequence>
<evidence type="ECO:0000256" key="1">
    <source>
        <dbReference type="ARBA" id="ARBA00004141"/>
    </source>
</evidence>
<protein>
    <submittedName>
        <fullName evidence="7">Zinc ABC transporter, inner membrane permease protein ZnuB</fullName>
    </submittedName>
</protein>
<evidence type="ECO:0000313" key="7">
    <source>
        <dbReference type="EMBL" id="AKB13597.1"/>
    </source>
</evidence>
<dbReference type="GO" id="GO:0055085">
    <property type="term" value="P:transmembrane transport"/>
    <property type="evidence" value="ECO:0007669"/>
    <property type="project" value="InterPro"/>
</dbReference>
<name>A0A0E3KZ40_METTT</name>
<evidence type="ECO:0000256" key="4">
    <source>
        <dbReference type="ARBA" id="ARBA00022989"/>
    </source>
</evidence>
<dbReference type="Pfam" id="PF00950">
    <property type="entry name" value="ABC-3"/>
    <property type="match status" value="1"/>
</dbReference>
<feature type="transmembrane region" description="Helical" evidence="6">
    <location>
        <begin position="63"/>
        <end position="80"/>
    </location>
</feature>
<dbReference type="PANTHER" id="PTHR30477:SF18">
    <property type="entry name" value="METAL TRANSPORT SYSTEM MEMBRANE PROTEIN CT_417-RELATED"/>
    <property type="match status" value="1"/>
</dbReference>
<feature type="transmembrane region" description="Helical" evidence="6">
    <location>
        <begin position="174"/>
        <end position="207"/>
    </location>
</feature>
<dbReference type="CDD" id="cd06550">
    <property type="entry name" value="TM_ABC_iron-siderophores_like"/>
    <property type="match status" value="1"/>
</dbReference>
<dbReference type="GeneID" id="41602786"/>
<dbReference type="Gene3D" id="1.10.3470.10">
    <property type="entry name" value="ABC transporter involved in vitamin B12 uptake, BtuC"/>
    <property type="match status" value="1"/>
</dbReference>
<comment type="similarity">
    <text evidence="2">Belongs to the ABC-3 integral membrane protein family.</text>
</comment>
<proteinExistence type="inferred from homology"/>